<proteinExistence type="predicted"/>
<evidence type="ECO:0000313" key="2">
    <source>
        <dbReference type="Proteomes" id="UP001055439"/>
    </source>
</evidence>
<evidence type="ECO:0000313" key="1">
    <source>
        <dbReference type="EMBL" id="URE31293.1"/>
    </source>
</evidence>
<organism evidence="1 2">
    <name type="scientific">Musa troglodytarum</name>
    <name type="common">fe'i banana</name>
    <dbReference type="NCBI Taxonomy" id="320322"/>
    <lineage>
        <taxon>Eukaryota</taxon>
        <taxon>Viridiplantae</taxon>
        <taxon>Streptophyta</taxon>
        <taxon>Embryophyta</taxon>
        <taxon>Tracheophyta</taxon>
        <taxon>Spermatophyta</taxon>
        <taxon>Magnoliopsida</taxon>
        <taxon>Liliopsida</taxon>
        <taxon>Zingiberales</taxon>
        <taxon>Musaceae</taxon>
        <taxon>Musa</taxon>
    </lineage>
</organism>
<gene>
    <name evidence="1" type="ORF">MUK42_26359</name>
</gene>
<protein>
    <submittedName>
        <fullName evidence="1">Uncharacterized protein</fullName>
    </submittedName>
</protein>
<sequence>MHTNEVPDLCSKRGLPPFMADSSDELCRSDDEAIRIQGGNKMGEQPIQAQLPRNNQAPLRSPSPAIVALRYDREELDQIGGTKDIGAGKPGWEQIGGAASFVGEGHLTAVQMLQKRCPRPHLLFLLCVRDTSALTGGGRSLMTWSLTSSPISGMLISEICESVSFLEKLHWDLNLLPATVWAPPLPIPAT</sequence>
<dbReference type="AlphaFoldDB" id="A0A9E7HKI5"/>
<reference evidence="1" key="1">
    <citation type="submission" date="2022-05" db="EMBL/GenBank/DDBJ databases">
        <title>The Musa troglodytarum L. genome provides insights into the mechanism of non-climacteric behaviour and enrichment of carotenoids.</title>
        <authorList>
            <person name="Wang J."/>
        </authorList>
    </citation>
    <scope>NUCLEOTIDE SEQUENCE</scope>
    <source>
        <tissue evidence="1">Leaf</tissue>
    </source>
</reference>
<accession>A0A9E7HKI5</accession>
<keyword evidence="2" id="KW-1185">Reference proteome</keyword>
<dbReference type="EMBL" id="CP097510">
    <property type="protein sequence ID" value="URE31293.1"/>
    <property type="molecule type" value="Genomic_DNA"/>
</dbReference>
<name>A0A9E7HKI5_9LILI</name>
<dbReference type="Proteomes" id="UP001055439">
    <property type="component" value="Chromosome 8"/>
</dbReference>